<sequence length="324" mass="36638">MSDHPDTASPSSTRADRAETASPASSSQTERPAYFLEESNVQDIQECLEYSEEEYPHGFNQEPTFFQPQPYYFQPQHQQPPQQEQFVGDASPTGSNHYAQFDVRQPDDPRTLPEIRNLMNKEVKLSEMKAPAGLYCYDSLGVPSATELTNVDKMEATQASAFTTPDPFNGYQFILPPPTSLATNNDGLPYACDYTTSLPAGYTHYYDQLYPPIYQTDIYTQAPQNSAILTAPLKIEQSPPPQDPLAKPPTKKRIQAVSCHSNSVCANCGTRDTTLWRRNHTGDIECNACNLYYRKNQRKRPMSLKKDTIMKRNRKPRADSPYKN</sequence>
<dbReference type="GO" id="GO:0000122">
    <property type="term" value="P:negative regulation of transcription by RNA polymerase II"/>
    <property type="evidence" value="ECO:0007669"/>
    <property type="project" value="TreeGrafter"/>
</dbReference>
<dbReference type="GO" id="GO:0045165">
    <property type="term" value="P:cell fate commitment"/>
    <property type="evidence" value="ECO:0007669"/>
    <property type="project" value="TreeGrafter"/>
</dbReference>
<evidence type="ECO:0000256" key="8">
    <source>
        <dbReference type="PROSITE-ProRule" id="PRU00094"/>
    </source>
</evidence>
<dbReference type="EMBL" id="CATQJA010002699">
    <property type="protein sequence ID" value="CAJ0584650.1"/>
    <property type="molecule type" value="Genomic_DNA"/>
</dbReference>
<feature type="domain" description="GATA-type" evidence="10">
    <location>
        <begin position="259"/>
        <end position="312"/>
    </location>
</feature>
<dbReference type="GO" id="GO:0008270">
    <property type="term" value="F:zinc ion binding"/>
    <property type="evidence" value="ECO:0007669"/>
    <property type="project" value="UniProtKB-KW"/>
</dbReference>
<evidence type="ECO:0000256" key="3">
    <source>
        <dbReference type="ARBA" id="ARBA00022771"/>
    </source>
</evidence>
<keyword evidence="6" id="KW-0804">Transcription</keyword>
<feature type="region of interest" description="Disordered" evidence="9">
    <location>
        <begin position="58"/>
        <end position="90"/>
    </location>
</feature>
<dbReference type="InterPro" id="IPR000679">
    <property type="entry name" value="Znf_GATA"/>
</dbReference>
<keyword evidence="5" id="KW-0805">Transcription regulation</keyword>
<feature type="non-terminal residue" evidence="11">
    <location>
        <position position="1"/>
    </location>
</feature>
<evidence type="ECO:0000256" key="9">
    <source>
        <dbReference type="SAM" id="MobiDB-lite"/>
    </source>
</evidence>
<dbReference type="Proteomes" id="UP001177023">
    <property type="component" value="Unassembled WGS sequence"/>
</dbReference>
<protein>
    <recommendedName>
        <fullName evidence="10">GATA-type domain-containing protein</fullName>
    </recommendedName>
</protein>
<gene>
    <name evidence="11" type="ORF">MSPICULIGERA_LOCUS22696</name>
</gene>
<keyword evidence="2" id="KW-0479">Metal-binding</keyword>
<feature type="compositionally biased region" description="Basic and acidic residues" evidence="9">
    <location>
        <begin position="304"/>
        <end position="324"/>
    </location>
</feature>
<dbReference type="InterPro" id="IPR039355">
    <property type="entry name" value="Transcription_factor_GATA"/>
</dbReference>
<dbReference type="PROSITE" id="PS50114">
    <property type="entry name" value="GATA_ZN_FINGER_2"/>
    <property type="match status" value="1"/>
</dbReference>
<dbReference type="InterPro" id="IPR013088">
    <property type="entry name" value="Znf_NHR/GATA"/>
</dbReference>
<dbReference type="PANTHER" id="PTHR10071:SF281">
    <property type="entry name" value="BOX A-BINDING FACTOR-RELATED"/>
    <property type="match status" value="1"/>
</dbReference>
<organism evidence="11 12">
    <name type="scientific">Mesorhabditis spiculigera</name>
    <dbReference type="NCBI Taxonomy" id="96644"/>
    <lineage>
        <taxon>Eukaryota</taxon>
        <taxon>Metazoa</taxon>
        <taxon>Ecdysozoa</taxon>
        <taxon>Nematoda</taxon>
        <taxon>Chromadorea</taxon>
        <taxon>Rhabditida</taxon>
        <taxon>Rhabditina</taxon>
        <taxon>Rhabditomorpha</taxon>
        <taxon>Rhabditoidea</taxon>
        <taxon>Rhabditidae</taxon>
        <taxon>Mesorhabditinae</taxon>
        <taxon>Mesorhabditis</taxon>
    </lineage>
</organism>
<accession>A0AA36DDX2</accession>
<comment type="caution">
    <text evidence="11">The sequence shown here is derived from an EMBL/GenBank/DDBJ whole genome shotgun (WGS) entry which is preliminary data.</text>
</comment>
<proteinExistence type="predicted"/>
<dbReference type="SMART" id="SM00401">
    <property type="entry name" value="ZnF_GATA"/>
    <property type="match status" value="1"/>
</dbReference>
<evidence type="ECO:0000313" key="11">
    <source>
        <dbReference type="EMBL" id="CAJ0584650.1"/>
    </source>
</evidence>
<name>A0AA36DDX2_9BILA</name>
<keyword evidence="3 8" id="KW-0863">Zinc-finger</keyword>
<evidence type="ECO:0000256" key="1">
    <source>
        <dbReference type="ARBA" id="ARBA00004123"/>
    </source>
</evidence>
<dbReference type="GO" id="GO:0000978">
    <property type="term" value="F:RNA polymerase II cis-regulatory region sequence-specific DNA binding"/>
    <property type="evidence" value="ECO:0007669"/>
    <property type="project" value="TreeGrafter"/>
</dbReference>
<dbReference type="FunFam" id="3.30.50.10:FF:000045">
    <property type="entry name" value="Transcription factor elt-7"/>
    <property type="match status" value="1"/>
</dbReference>
<dbReference type="Gene3D" id="3.30.50.10">
    <property type="entry name" value="Erythroid Transcription Factor GATA-1, subunit A"/>
    <property type="match status" value="1"/>
</dbReference>
<evidence type="ECO:0000256" key="5">
    <source>
        <dbReference type="ARBA" id="ARBA00023015"/>
    </source>
</evidence>
<keyword evidence="12" id="KW-1185">Reference proteome</keyword>
<keyword evidence="7" id="KW-0539">Nucleus</keyword>
<evidence type="ECO:0000256" key="4">
    <source>
        <dbReference type="ARBA" id="ARBA00022833"/>
    </source>
</evidence>
<dbReference type="GO" id="GO:0005634">
    <property type="term" value="C:nucleus"/>
    <property type="evidence" value="ECO:0007669"/>
    <property type="project" value="UniProtKB-SubCell"/>
</dbReference>
<dbReference type="SUPFAM" id="SSF57716">
    <property type="entry name" value="Glucocorticoid receptor-like (DNA-binding domain)"/>
    <property type="match status" value="1"/>
</dbReference>
<dbReference type="CDD" id="cd00202">
    <property type="entry name" value="ZnF_GATA"/>
    <property type="match status" value="1"/>
</dbReference>
<dbReference type="GO" id="GO:0045944">
    <property type="term" value="P:positive regulation of transcription by RNA polymerase II"/>
    <property type="evidence" value="ECO:0007669"/>
    <property type="project" value="TreeGrafter"/>
</dbReference>
<reference evidence="11" key="1">
    <citation type="submission" date="2023-06" db="EMBL/GenBank/DDBJ databases">
        <authorList>
            <person name="Delattre M."/>
        </authorList>
    </citation>
    <scope>NUCLEOTIDE SEQUENCE</scope>
    <source>
        <strain evidence="11">AF72</strain>
    </source>
</reference>
<dbReference type="AlphaFoldDB" id="A0AA36DDX2"/>
<evidence type="ECO:0000256" key="7">
    <source>
        <dbReference type="ARBA" id="ARBA00023242"/>
    </source>
</evidence>
<dbReference type="Pfam" id="PF00320">
    <property type="entry name" value="GATA"/>
    <property type="match status" value="1"/>
</dbReference>
<dbReference type="PANTHER" id="PTHR10071">
    <property type="entry name" value="TRANSCRIPTION FACTOR GATA FAMILY MEMBER"/>
    <property type="match status" value="1"/>
</dbReference>
<dbReference type="GO" id="GO:0000981">
    <property type="term" value="F:DNA-binding transcription factor activity, RNA polymerase II-specific"/>
    <property type="evidence" value="ECO:0007669"/>
    <property type="project" value="TreeGrafter"/>
</dbReference>
<evidence type="ECO:0000256" key="2">
    <source>
        <dbReference type="ARBA" id="ARBA00022723"/>
    </source>
</evidence>
<evidence type="ECO:0000313" key="12">
    <source>
        <dbReference type="Proteomes" id="UP001177023"/>
    </source>
</evidence>
<feature type="compositionally biased region" description="Low complexity" evidence="9">
    <location>
        <begin position="61"/>
        <end position="86"/>
    </location>
</feature>
<feature type="region of interest" description="Disordered" evidence="9">
    <location>
        <begin position="300"/>
        <end position="324"/>
    </location>
</feature>
<evidence type="ECO:0000259" key="10">
    <source>
        <dbReference type="PROSITE" id="PS50114"/>
    </source>
</evidence>
<comment type="subcellular location">
    <subcellularLocation>
        <location evidence="1">Nucleus</location>
    </subcellularLocation>
</comment>
<dbReference type="PRINTS" id="PR00619">
    <property type="entry name" value="GATAZNFINGER"/>
</dbReference>
<feature type="region of interest" description="Disordered" evidence="9">
    <location>
        <begin position="1"/>
        <end position="36"/>
    </location>
</feature>
<keyword evidence="4" id="KW-0862">Zinc</keyword>
<evidence type="ECO:0000256" key="6">
    <source>
        <dbReference type="ARBA" id="ARBA00023163"/>
    </source>
</evidence>
<dbReference type="PROSITE" id="PS00344">
    <property type="entry name" value="GATA_ZN_FINGER_1"/>
    <property type="match status" value="1"/>
</dbReference>